<accession>A0A1N6ZA45</accession>
<keyword evidence="2" id="KW-1185">Reference proteome</keyword>
<evidence type="ECO:0000313" key="1">
    <source>
        <dbReference type="EMBL" id="SIR23658.1"/>
    </source>
</evidence>
<dbReference type="Proteomes" id="UP000186004">
    <property type="component" value="Unassembled WGS sequence"/>
</dbReference>
<organism evidence="1 2">
    <name type="scientific">Micromonospora avicenniae</name>
    <dbReference type="NCBI Taxonomy" id="1198245"/>
    <lineage>
        <taxon>Bacteria</taxon>
        <taxon>Bacillati</taxon>
        <taxon>Actinomycetota</taxon>
        <taxon>Actinomycetes</taxon>
        <taxon>Micromonosporales</taxon>
        <taxon>Micromonosporaceae</taxon>
        <taxon>Micromonospora</taxon>
    </lineage>
</organism>
<reference evidence="1 2" key="1">
    <citation type="submission" date="2017-01" db="EMBL/GenBank/DDBJ databases">
        <authorList>
            <person name="Mah S.A."/>
            <person name="Swanson W.J."/>
            <person name="Moy G.W."/>
            <person name="Vacquier V.D."/>
        </authorList>
    </citation>
    <scope>NUCLEOTIDE SEQUENCE [LARGE SCALE GENOMIC DNA]</scope>
    <source>
        <strain evidence="1 2">DSM 45758</strain>
    </source>
</reference>
<dbReference type="EMBL" id="FTNF01000007">
    <property type="protein sequence ID" value="SIR23658.1"/>
    <property type="molecule type" value="Genomic_DNA"/>
</dbReference>
<name>A0A1N6ZA45_9ACTN</name>
<evidence type="ECO:0000313" key="2">
    <source>
        <dbReference type="Proteomes" id="UP000186004"/>
    </source>
</evidence>
<proteinExistence type="predicted"/>
<gene>
    <name evidence="1" type="ORF">SAMN05444858_107243</name>
</gene>
<protein>
    <submittedName>
        <fullName evidence="1">Uncharacterized protein</fullName>
    </submittedName>
</protein>
<dbReference type="AlphaFoldDB" id="A0A1N6ZA45"/>
<sequence length="195" mass="20648">MRHLSSTARKSAGVLAAVAVVAVSAGWIWHRAQADDVPAWRVSEEQAAEHCLDNYAELNLPVRAKPVERILLRKEGGWLRVHVSEPDNFITACEGGPAGVQRSFGSIMGQGAPDKLRFFGGYDSVLEARLLLGHMPTGATSIEARLVSGQTIRGDHDGDIFVIWAPGVSVERAQVTASGPGGVVIATTTAPSETG</sequence>